<dbReference type="Proteomes" id="UP001324427">
    <property type="component" value="Unassembled WGS sequence"/>
</dbReference>
<keyword evidence="3" id="KW-1185">Reference proteome</keyword>
<comment type="caution">
    <text evidence="2">The sequence shown here is derived from an EMBL/GenBank/DDBJ whole genome shotgun (WGS) entry which is preliminary data.</text>
</comment>
<reference evidence="2 3" key="1">
    <citation type="submission" date="2021-11" db="EMBL/GenBank/DDBJ databases">
        <title>Black yeast isolated from Biological Soil Crust.</title>
        <authorList>
            <person name="Kurbessoian T."/>
        </authorList>
    </citation>
    <scope>NUCLEOTIDE SEQUENCE [LARGE SCALE GENOMIC DNA]</scope>
    <source>
        <strain evidence="2 3">CCFEE 5522</strain>
    </source>
</reference>
<feature type="compositionally biased region" description="Acidic residues" evidence="1">
    <location>
        <begin position="563"/>
        <end position="577"/>
    </location>
</feature>
<evidence type="ECO:0000313" key="3">
    <source>
        <dbReference type="Proteomes" id="UP001324427"/>
    </source>
</evidence>
<sequence length="828" mass="91091">MPPDNLKIPQGQTSLPAKMEHAVASPTMQDSRTLLDRMTQQVAEVKDLVCMNDMLRCRLYESQTTAEKLEKVNAGMRNAKAMQQARFDALDQEHAKLQEQSVMAMEERSLEAARQEGCIRTCEWECERLRLENASLKSTSTEDAAERSAQQSRIGALERENKAILEQSTRQVEEMKSVAGANKALSEENRRLAAQNTLLQTEKISFQKFALWEELDVAKEKVAEMEKRGLLVQVELDEAARLQDAHHASKRRIKELESAMTGLRKLLSTQTETHELALSAAKAQLDRVEACQADFKRAAASECARFAGERLQYFAAHTEQALDLAHVQSDHYIVAHELAEMRSEHEVARAQMATQRQQLVSLTGVCEAYKKAFAAEQEQCRQKNTAVGVVIHAKNKLAAEVFECKKILDGQRRDHASLQEYCRELEVEQRSPQAHATTISPRQAELERDLQQAHERLKATQAECAGQLGKLAKQAAMRELGFTKLKRERDGVAAECESLRAMKRPRRAYIGTDDVEDDTPEEAVRASICKLYRLSKAVEVMVRGRAIPRGFDKVVKDDASSMPEEEEEQLGGVEEGDVGAGAGEDLRDVPWVLSRHYCEPGALVGGERGGGCAAAAVACGQPLQVEVSSAGSRPMDEDVPAPMTKAAAPPPPPLSLAIPPEARREIECLSQAEGPLATPTSPKASPCDCGSPTPTPPSTAAAAITLTPTSGAAPVPRRELLPNKLARAQEAGGRPTGQPPQPQPRPRHSSDAASSWPPPPSPQDRWGSASAGAHPKRPRREEEWEEAGDPLPHAPKRPRVFRRPSYEETGAGRYYRGCGFEAFLPACR</sequence>
<feature type="region of interest" description="Disordered" evidence="1">
    <location>
        <begin position="674"/>
        <end position="701"/>
    </location>
</feature>
<feature type="region of interest" description="Disordered" evidence="1">
    <location>
        <begin position="628"/>
        <end position="658"/>
    </location>
</feature>
<dbReference type="EMBL" id="JAVFHQ010000103">
    <property type="protein sequence ID" value="KAK4539297.1"/>
    <property type="molecule type" value="Genomic_DNA"/>
</dbReference>
<gene>
    <name evidence="2" type="ORF">LTR36_000823</name>
</gene>
<dbReference type="AlphaFoldDB" id="A0AAV9J356"/>
<name>A0AAV9J356_9PEZI</name>
<organism evidence="2 3">
    <name type="scientific">Oleoguttula mirabilis</name>
    <dbReference type="NCBI Taxonomy" id="1507867"/>
    <lineage>
        <taxon>Eukaryota</taxon>
        <taxon>Fungi</taxon>
        <taxon>Dikarya</taxon>
        <taxon>Ascomycota</taxon>
        <taxon>Pezizomycotina</taxon>
        <taxon>Dothideomycetes</taxon>
        <taxon>Dothideomycetidae</taxon>
        <taxon>Mycosphaerellales</taxon>
        <taxon>Teratosphaeriaceae</taxon>
        <taxon>Oleoguttula</taxon>
    </lineage>
</organism>
<feature type="region of interest" description="Disordered" evidence="1">
    <location>
        <begin position="556"/>
        <end position="581"/>
    </location>
</feature>
<accession>A0AAV9J356</accession>
<evidence type="ECO:0000313" key="2">
    <source>
        <dbReference type="EMBL" id="KAK4539297.1"/>
    </source>
</evidence>
<feature type="region of interest" description="Disordered" evidence="1">
    <location>
        <begin position="729"/>
        <end position="808"/>
    </location>
</feature>
<proteinExistence type="predicted"/>
<evidence type="ECO:0000256" key="1">
    <source>
        <dbReference type="SAM" id="MobiDB-lite"/>
    </source>
</evidence>
<protein>
    <submittedName>
        <fullName evidence="2">Uncharacterized protein</fullName>
    </submittedName>
</protein>